<dbReference type="RefSeq" id="WP_378291493.1">
    <property type="nucleotide sequence ID" value="NZ_JBHSON010000129.1"/>
</dbReference>
<dbReference type="InterPro" id="IPR013094">
    <property type="entry name" value="AB_hydrolase_3"/>
</dbReference>
<dbReference type="InterPro" id="IPR050300">
    <property type="entry name" value="GDXG_lipolytic_enzyme"/>
</dbReference>
<dbReference type="EMBL" id="JBHSON010000129">
    <property type="protein sequence ID" value="MFC5753935.1"/>
    <property type="molecule type" value="Genomic_DNA"/>
</dbReference>
<evidence type="ECO:0000259" key="3">
    <source>
        <dbReference type="Pfam" id="PF07859"/>
    </source>
</evidence>
<gene>
    <name evidence="4" type="ORF">ACFPZN_50670</name>
</gene>
<dbReference type="PANTHER" id="PTHR48081">
    <property type="entry name" value="AB HYDROLASE SUPERFAMILY PROTEIN C4A8.06C"/>
    <property type="match status" value="1"/>
</dbReference>
<dbReference type="Proteomes" id="UP001596074">
    <property type="component" value="Unassembled WGS sequence"/>
</dbReference>
<keyword evidence="5" id="KW-1185">Reference proteome</keyword>
<dbReference type="Pfam" id="PF07859">
    <property type="entry name" value="Abhydrolase_3"/>
    <property type="match status" value="1"/>
</dbReference>
<dbReference type="SUPFAM" id="SSF53474">
    <property type="entry name" value="alpha/beta-Hydrolases"/>
    <property type="match status" value="1"/>
</dbReference>
<evidence type="ECO:0000313" key="5">
    <source>
        <dbReference type="Proteomes" id="UP001596074"/>
    </source>
</evidence>
<sequence>MTTPTSSSQQPAPAADGAPPPPPFEPELAAALEIISAALPSAITAEVLPMLRQGGTMPRVTDDELRRDGAFEVVERAVPGPAGAPDVSLLICTPTGFEGPLPAVYYVHGGGMIMGDNRMGLGEVLDWAQELGLVAVSVEYRLAPEHPHPAPVEDCYAGLVWTAGHAAELGADPARIIVAGTSAGGGLAASLALLARDRGGPALAAQVLMCPMLDDRNDSVSTRQMAGRGVWDRTANDTGWTALLGDARGGPGVSPYAAAARAEDLSGLPPAFIDVGSAETFRDEDVAYAARLWQAGGQAELHVWPGGFHGFDMMAPQAALSQEAREARVRWLRRLLGV</sequence>
<evidence type="ECO:0000256" key="2">
    <source>
        <dbReference type="SAM" id="MobiDB-lite"/>
    </source>
</evidence>
<dbReference type="InterPro" id="IPR029058">
    <property type="entry name" value="AB_hydrolase_fold"/>
</dbReference>
<feature type="compositionally biased region" description="Low complexity" evidence="2">
    <location>
        <begin position="1"/>
        <end position="17"/>
    </location>
</feature>
<feature type="domain" description="Alpha/beta hydrolase fold-3" evidence="3">
    <location>
        <begin position="104"/>
        <end position="312"/>
    </location>
</feature>
<feature type="region of interest" description="Disordered" evidence="2">
    <location>
        <begin position="1"/>
        <end position="25"/>
    </location>
</feature>
<dbReference type="GO" id="GO:0016787">
    <property type="term" value="F:hydrolase activity"/>
    <property type="evidence" value="ECO:0007669"/>
    <property type="project" value="UniProtKB-KW"/>
</dbReference>
<organism evidence="4 5">
    <name type="scientific">Actinomadura rugatobispora</name>
    <dbReference type="NCBI Taxonomy" id="1994"/>
    <lineage>
        <taxon>Bacteria</taxon>
        <taxon>Bacillati</taxon>
        <taxon>Actinomycetota</taxon>
        <taxon>Actinomycetes</taxon>
        <taxon>Streptosporangiales</taxon>
        <taxon>Thermomonosporaceae</taxon>
        <taxon>Actinomadura</taxon>
    </lineage>
</organism>
<comment type="caution">
    <text evidence="4">The sequence shown here is derived from an EMBL/GenBank/DDBJ whole genome shotgun (WGS) entry which is preliminary data.</text>
</comment>
<proteinExistence type="predicted"/>
<evidence type="ECO:0000256" key="1">
    <source>
        <dbReference type="ARBA" id="ARBA00022801"/>
    </source>
</evidence>
<evidence type="ECO:0000313" key="4">
    <source>
        <dbReference type="EMBL" id="MFC5753935.1"/>
    </source>
</evidence>
<reference evidence="5" key="1">
    <citation type="journal article" date="2019" name="Int. J. Syst. Evol. Microbiol.">
        <title>The Global Catalogue of Microorganisms (GCM) 10K type strain sequencing project: providing services to taxonomists for standard genome sequencing and annotation.</title>
        <authorList>
            <consortium name="The Broad Institute Genomics Platform"/>
            <consortium name="The Broad Institute Genome Sequencing Center for Infectious Disease"/>
            <person name="Wu L."/>
            <person name="Ma J."/>
        </authorList>
    </citation>
    <scope>NUCLEOTIDE SEQUENCE [LARGE SCALE GENOMIC DNA]</scope>
    <source>
        <strain evidence="5">KCTC 42087</strain>
    </source>
</reference>
<dbReference type="Gene3D" id="3.40.50.1820">
    <property type="entry name" value="alpha/beta hydrolase"/>
    <property type="match status" value="1"/>
</dbReference>
<dbReference type="PANTHER" id="PTHR48081:SF8">
    <property type="entry name" value="ALPHA_BETA HYDROLASE FOLD-3 DOMAIN-CONTAINING PROTEIN-RELATED"/>
    <property type="match status" value="1"/>
</dbReference>
<name>A0ABW1AHX6_9ACTN</name>
<protein>
    <submittedName>
        <fullName evidence="4">Alpha/beta hydrolase</fullName>
    </submittedName>
</protein>
<accession>A0ABW1AHX6</accession>
<keyword evidence="1 4" id="KW-0378">Hydrolase</keyword>